<dbReference type="eggNOG" id="KOG3986">
    <property type="taxonomic scope" value="Eukaryota"/>
</dbReference>
<accession>A7TS97</accession>
<dbReference type="PANTHER" id="PTHR12307">
    <property type="entry name" value="PROTEIN PHOSPHATASE 1 REGULATORY SUBUNIT"/>
    <property type="match status" value="1"/>
</dbReference>
<dbReference type="GO" id="GO:0005979">
    <property type="term" value="P:regulation of glycogen biosynthetic process"/>
    <property type="evidence" value="ECO:0007669"/>
    <property type="project" value="TreeGrafter"/>
</dbReference>
<dbReference type="InterPro" id="IPR005036">
    <property type="entry name" value="CBM21_dom"/>
</dbReference>
<dbReference type="GO" id="GO:0008157">
    <property type="term" value="F:protein phosphatase 1 binding"/>
    <property type="evidence" value="ECO:0007669"/>
    <property type="project" value="TreeGrafter"/>
</dbReference>
<evidence type="ECO:0000256" key="1">
    <source>
        <dbReference type="SAM" id="MobiDB-lite"/>
    </source>
</evidence>
<dbReference type="FunCoup" id="A7TS97">
    <property type="interactions" value="195"/>
</dbReference>
<dbReference type="GeneID" id="5542892"/>
<dbReference type="PROSITE" id="PS51159">
    <property type="entry name" value="CBM21"/>
    <property type="match status" value="1"/>
</dbReference>
<dbReference type="GO" id="GO:2001069">
    <property type="term" value="F:glycogen binding"/>
    <property type="evidence" value="ECO:0007669"/>
    <property type="project" value="TreeGrafter"/>
</dbReference>
<reference evidence="3 4" key="1">
    <citation type="journal article" date="2007" name="Proc. Natl. Acad. Sci. U.S.A.">
        <title>Independent sorting-out of thousands of duplicated gene pairs in two yeast species descended from a whole-genome duplication.</title>
        <authorList>
            <person name="Scannell D.R."/>
            <person name="Frank A.C."/>
            <person name="Conant G.C."/>
            <person name="Byrne K.P."/>
            <person name="Woolfit M."/>
            <person name="Wolfe K.H."/>
        </authorList>
    </citation>
    <scope>NUCLEOTIDE SEQUENCE [LARGE SCALE GENOMIC DNA]</scope>
    <source>
        <strain evidence="4">ATCC 22028 / DSM 70294 / BCRC 21397 / CBS 2163 / NBRC 10782 / NRRL Y-8283 / UCD 57-17</strain>
    </source>
</reference>
<sequence>MQVFQQQPQLLQQKQQENIDNNINDGTGLQSQTATGSGFRKLKSSLKISSGCVDLLTSSNSASSMIPKNVRFAPQLTKVKRFDCNSEPISISNENSPTLYPLDNFSKFNFNSSRGSSIINNDEDGDGDDADGLWFSKLADTSSYTFKNFNLDYDSDTSLEDYQFLNNNIITNSSHPDALLLKHDNLNVLNDSSLLSKNNNNNNNNENTFIDNSSFIIKDWNLANTNVSPYTYNQDTIYTYLNNQNIRLHSLKQLPNETDKIYGLIYVNNLNFEKFIEIKFSFNNWQDIHYVTASFNKSINSNIDEFKFVIDLNSLKYTLQFKGLIYNDFNSNSPITNCNLNVNLCCRYDVNNETYYDNNNYENYQISLLVRTEAIITQDAKIIKQQSTAPIKQDIEKNSQKISSTDSFLSDFLTTTTLTHSNKQLASTSRKFSEHTDYYNTSPLKHLYHNDTTPIKPAKSNHVLIAPSSTNKGYSSFNFSSFSSSSSSSSSTSPPPLTEAPVSNIMSLATSPKSENSKNAHIQSSVSSQSIPSSLSDFISSESSSIDNNYQTEQHYTSEAGLLKQLHNHFNSIPSSSSSISSLNSNLQYPQTSDNIYFNDSYTRNDLFDDNRSVVTDVTSTSQTTEHVGNNHDYIANDYDFNDTNSITTATYTNNNDFVSNTNSFLQGTVGSVNNNVSNSGNLSTLGFHVNDEIAASTDTLIHPNIISINNNNSNHNNNNMYLNDPASESTALVSGSLSESTLNQFQLDQLNDSNNILDLGKTNTDDSDYQNFLLNRHCFYTSTVDNEQPLSLDDLNFDKLSS</sequence>
<evidence type="ECO:0000259" key="2">
    <source>
        <dbReference type="PROSITE" id="PS51159"/>
    </source>
</evidence>
<name>A7TS97_VANPO</name>
<feature type="compositionally biased region" description="Polar residues" evidence="1">
    <location>
        <begin position="510"/>
        <end position="523"/>
    </location>
</feature>
<dbReference type="InParanoid" id="A7TS97"/>
<dbReference type="Pfam" id="PF03370">
    <property type="entry name" value="CBM_21"/>
    <property type="match status" value="1"/>
</dbReference>
<dbReference type="HOGENOM" id="CLU_014598_0_0_1"/>
<feature type="domain" description="CBM21" evidence="2">
    <location>
        <begin position="238"/>
        <end position="367"/>
    </location>
</feature>
<dbReference type="RefSeq" id="XP_001642712.1">
    <property type="nucleotide sequence ID" value="XM_001642662.1"/>
</dbReference>
<evidence type="ECO:0000313" key="3">
    <source>
        <dbReference type="EMBL" id="EDO14854.1"/>
    </source>
</evidence>
<dbReference type="EMBL" id="DS480503">
    <property type="protein sequence ID" value="EDO14854.1"/>
    <property type="molecule type" value="Genomic_DNA"/>
</dbReference>
<dbReference type="PhylomeDB" id="A7TS97"/>
<dbReference type="KEGG" id="vpo:Kpol_345p2"/>
<dbReference type="OrthoDB" id="1881at2759"/>
<dbReference type="AlphaFoldDB" id="A7TS97"/>
<dbReference type="InterPro" id="IPR050782">
    <property type="entry name" value="PP1_regulatory_subunit_3"/>
</dbReference>
<dbReference type="Proteomes" id="UP000000267">
    <property type="component" value="Unassembled WGS sequence"/>
</dbReference>
<organism evidence="4">
    <name type="scientific">Vanderwaltozyma polyspora (strain ATCC 22028 / DSM 70294 / BCRC 21397 / CBS 2163 / NBRC 10782 / NRRL Y-8283 / UCD 57-17)</name>
    <name type="common">Kluyveromyces polysporus</name>
    <dbReference type="NCBI Taxonomy" id="436907"/>
    <lineage>
        <taxon>Eukaryota</taxon>
        <taxon>Fungi</taxon>
        <taxon>Dikarya</taxon>
        <taxon>Ascomycota</taxon>
        <taxon>Saccharomycotina</taxon>
        <taxon>Saccharomycetes</taxon>
        <taxon>Saccharomycetales</taxon>
        <taxon>Saccharomycetaceae</taxon>
        <taxon>Vanderwaltozyma</taxon>
    </lineage>
</organism>
<protein>
    <recommendedName>
        <fullName evidence="2">CBM21 domain-containing protein</fullName>
    </recommendedName>
</protein>
<dbReference type="InterPro" id="IPR038175">
    <property type="entry name" value="CBM21_dom_sf"/>
</dbReference>
<feature type="region of interest" description="Disordered" evidence="1">
    <location>
        <begin position="510"/>
        <end position="532"/>
    </location>
</feature>
<dbReference type="Gene3D" id="2.60.40.2440">
    <property type="entry name" value="Carbohydrate binding type-21 domain"/>
    <property type="match status" value="1"/>
</dbReference>
<dbReference type="GO" id="GO:0000164">
    <property type="term" value="C:protein phosphatase type 1 complex"/>
    <property type="evidence" value="ECO:0007669"/>
    <property type="project" value="TreeGrafter"/>
</dbReference>
<dbReference type="PANTHER" id="PTHR12307:SF51">
    <property type="entry name" value="SERINE_THREONINE-PROTEIN PHOSPHATASE 1 REGULATORY SUBUNIT GAC1-RELATED"/>
    <property type="match status" value="1"/>
</dbReference>
<dbReference type="STRING" id="436907.A7TS97"/>
<proteinExistence type="predicted"/>
<dbReference type="OMA" id="DYIANDY"/>
<keyword evidence="4" id="KW-1185">Reference proteome</keyword>
<evidence type="ECO:0000313" key="4">
    <source>
        <dbReference type="Proteomes" id="UP000000267"/>
    </source>
</evidence>
<gene>
    <name evidence="3" type="ORF">Kpol_345p2</name>
</gene>